<dbReference type="Proteomes" id="UP001281761">
    <property type="component" value="Unassembled WGS sequence"/>
</dbReference>
<comment type="caution">
    <text evidence="1">The sequence shown here is derived from an EMBL/GenBank/DDBJ whole genome shotgun (WGS) entry which is preliminary data.</text>
</comment>
<organism evidence="1 2">
    <name type="scientific">Blattamonas nauphoetae</name>
    <dbReference type="NCBI Taxonomy" id="2049346"/>
    <lineage>
        <taxon>Eukaryota</taxon>
        <taxon>Metamonada</taxon>
        <taxon>Preaxostyla</taxon>
        <taxon>Oxymonadida</taxon>
        <taxon>Blattamonas</taxon>
    </lineage>
</organism>
<evidence type="ECO:0000313" key="1">
    <source>
        <dbReference type="EMBL" id="KAK2959079.1"/>
    </source>
</evidence>
<sequence length="611" mass="69184">MLVDTTLPIPQVDNSEVQEINILEMFLSQICGECTQLRPMTLNDLLILATESDLTLATILAMEYIKPLEEYCEKTQPCDIAFPKLLSLIGKTSEDELDLICRSSIPSFLLTWMDSISDKNVITEIGNCLLMMTSTPRSFSSVLAHHQTNIFAFIDHLKSSTSSIPHVKILAHLYFSPQPEVSKMALKALLTSSNRNSKAQSFLRTLKVPSGSTDSSSELVPFARRLCSTLAEHVSEMKSLFTESSPSDGTISALSATLPAESPLLSGNAVLEVLCDGLSLLDILVVNSRPFERTILIDSDYVPLLQSTIIACLDLLDQQETKHDSARTDFIDVLIRLLDRSWICAGNSLYNPLKPLPQVVQSAFSDVPQLCSLLERTCRLSSRTNFSPIFLIVNVSATLPHLIPHLLEENLVERMIDVTNPMAIPISHRNIHGRLVWAISNFMTISGRTKIPKEERKRLRKLQFECAFKPAKQYLVFILQREQFIPTYGARDKDLPSRIDHLLDQALLLERELLEDGENVETGREVWEVGWLVEKTDEGALAQKLLSIKEDDVFMKKNRRERWKNRAKRQREEGQEDAIEGWLKRKDSKTRSEIVESMKRLSEERGMNTRF</sequence>
<name>A0ABQ9Y5X8_9EUKA</name>
<proteinExistence type="predicted"/>
<dbReference type="EMBL" id="JARBJD010000032">
    <property type="protein sequence ID" value="KAK2959079.1"/>
    <property type="molecule type" value="Genomic_DNA"/>
</dbReference>
<keyword evidence="2" id="KW-1185">Reference proteome</keyword>
<gene>
    <name evidence="1" type="ORF">BLNAU_5874</name>
</gene>
<evidence type="ECO:0000313" key="2">
    <source>
        <dbReference type="Proteomes" id="UP001281761"/>
    </source>
</evidence>
<protein>
    <submittedName>
        <fullName evidence="1">Uncharacterized protein</fullName>
    </submittedName>
</protein>
<reference evidence="1 2" key="1">
    <citation type="journal article" date="2022" name="bioRxiv">
        <title>Genomics of Preaxostyla Flagellates Illuminates Evolutionary Transitions and the Path Towards Mitochondrial Loss.</title>
        <authorList>
            <person name="Novak L.V.F."/>
            <person name="Treitli S.C."/>
            <person name="Pyrih J."/>
            <person name="Halakuc P."/>
            <person name="Pipaliya S.V."/>
            <person name="Vacek V."/>
            <person name="Brzon O."/>
            <person name="Soukal P."/>
            <person name="Eme L."/>
            <person name="Dacks J.B."/>
            <person name="Karnkowska A."/>
            <person name="Elias M."/>
            <person name="Hampl V."/>
        </authorList>
    </citation>
    <scope>NUCLEOTIDE SEQUENCE [LARGE SCALE GENOMIC DNA]</scope>
    <source>
        <strain evidence="1">NAU3</strain>
        <tissue evidence="1">Gut</tissue>
    </source>
</reference>
<accession>A0ABQ9Y5X8</accession>